<dbReference type="AlphaFoldDB" id="A0A0C6P4X7"/>
<dbReference type="SUPFAM" id="SSF89796">
    <property type="entry name" value="CoA-transferase family III (CaiB/BaiF)"/>
    <property type="match status" value="1"/>
</dbReference>
<dbReference type="KEGG" id="bbh:BN112_2951"/>
<dbReference type="Pfam" id="PF02515">
    <property type="entry name" value="CoA_transf_3"/>
    <property type="match status" value="1"/>
</dbReference>
<dbReference type="GO" id="GO:0016740">
    <property type="term" value="F:transferase activity"/>
    <property type="evidence" value="ECO:0007669"/>
    <property type="project" value="UniProtKB-KW"/>
</dbReference>
<dbReference type="RefSeq" id="WP_003807765.1">
    <property type="nucleotide sequence ID" value="NC_019382.1"/>
</dbReference>
<evidence type="ECO:0000313" key="3">
    <source>
        <dbReference type="Proteomes" id="UP000007564"/>
    </source>
</evidence>
<dbReference type="PANTHER" id="PTHR48228:SF6">
    <property type="entry name" value="L-CARNITINE COA-TRANSFERASE"/>
    <property type="match status" value="1"/>
</dbReference>
<gene>
    <name evidence="2" type="ORF">BN112_2951</name>
</gene>
<protein>
    <recommendedName>
        <fullName evidence="4">CoA transferase</fullName>
    </recommendedName>
</protein>
<dbReference type="Proteomes" id="UP000007564">
    <property type="component" value="Chromosome"/>
</dbReference>
<proteinExistence type="predicted"/>
<evidence type="ECO:0000256" key="1">
    <source>
        <dbReference type="ARBA" id="ARBA00022679"/>
    </source>
</evidence>
<sequence>MQSFYQEPAVAADLKEAPHPPKALSGLRVLDIATFLAAPFCGTIMADFGADVIKIEQPKGGDSLRKFGTPSPCGDTYMWMSEARNKRFVTLDLRTPEGAALFKELVRESDVVLENFRPGTLEKWGLGYDVLSELNPGLILLRVSAYGQDGPKREEPGFARIAHAFGGLAHLAGEPDGPPVVPGSTSLADYISGLWGAIGVLTALQARNHTGLGQVVDIGLYESVFRLLDEIAPVYAATGFVRRRLGADVPNVAPHSHYQTRCGQWVAIACSNDRMFERLASAMGKPELAGDARFATAAARAENRPAINAQVAAWSARFDLQALLDLCRDEGVPCSKVYSIEDIFQDEQYRARGNLMEVDDPRIGKTVLPAPVPRLSGTPARFLRAGGALGQDNAGVFEELLGVCGERLAALRQAGVV</sequence>
<dbReference type="Gene3D" id="3.40.50.10540">
    <property type="entry name" value="Crotonobetainyl-coa:carnitine coa-transferase, domain 1"/>
    <property type="match status" value="1"/>
</dbReference>
<keyword evidence="1" id="KW-0808">Transferase</keyword>
<evidence type="ECO:0000313" key="2">
    <source>
        <dbReference type="EMBL" id="CCJ54868.1"/>
    </source>
</evidence>
<name>A0A0C6P4X7_BORBO</name>
<dbReference type="EMBL" id="HE965806">
    <property type="protein sequence ID" value="CCJ54868.1"/>
    <property type="molecule type" value="Genomic_DNA"/>
</dbReference>
<accession>A0A0C6P4X7</accession>
<dbReference type="HOGENOM" id="CLU_033975_2_0_4"/>
<dbReference type="Gene3D" id="3.30.1540.10">
    <property type="entry name" value="formyl-coa transferase, domain 3"/>
    <property type="match status" value="1"/>
</dbReference>
<dbReference type="PANTHER" id="PTHR48228">
    <property type="entry name" value="SUCCINYL-COA--D-CITRAMALATE COA-TRANSFERASE"/>
    <property type="match status" value="1"/>
</dbReference>
<dbReference type="InterPro" id="IPR023606">
    <property type="entry name" value="CoA-Trfase_III_dom_1_sf"/>
</dbReference>
<evidence type="ECO:0008006" key="4">
    <source>
        <dbReference type="Google" id="ProtNLM"/>
    </source>
</evidence>
<reference evidence="2 3" key="1">
    <citation type="journal article" date="2012" name="BMC Genomics">
        <title>Comparative genomics of the classical Bordetella subspecies: the evolution and exchange of virulence-associated diversity amongst closely related pathogens.</title>
        <authorList>
            <person name="Park J."/>
            <person name="Zhang Y."/>
            <person name="Buboltz A.M."/>
            <person name="Zhang X."/>
            <person name="Schuster S.C."/>
            <person name="Ahuja U."/>
            <person name="Liu M."/>
            <person name="Miller J.F."/>
            <person name="Sebaihia M."/>
            <person name="Bentley S.D."/>
            <person name="Parkhill J."/>
            <person name="Harvill E.T."/>
        </authorList>
    </citation>
    <scope>NUCLEOTIDE SEQUENCE [LARGE SCALE GENOMIC DNA]</scope>
    <source>
        <strain evidence="2 3">253</strain>
    </source>
</reference>
<dbReference type="InterPro" id="IPR050509">
    <property type="entry name" value="CoA-transferase_III"/>
</dbReference>
<dbReference type="OrthoDB" id="5294844at2"/>
<dbReference type="InterPro" id="IPR003673">
    <property type="entry name" value="CoA-Trfase_fam_III"/>
</dbReference>
<dbReference type="InterPro" id="IPR044855">
    <property type="entry name" value="CoA-Trfase_III_dom3_sf"/>
</dbReference>
<organism evidence="2 3">
    <name type="scientific">Bordetella bronchiseptica 253</name>
    <dbReference type="NCBI Taxonomy" id="568707"/>
    <lineage>
        <taxon>Bacteria</taxon>
        <taxon>Pseudomonadati</taxon>
        <taxon>Pseudomonadota</taxon>
        <taxon>Betaproteobacteria</taxon>
        <taxon>Burkholderiales</taxon>
        <taxon>Alcaligenaceae</taxon>
        <taxon>Bordetella</taxon>
    </lineage>
</organism>